<evidence type="ECO:0000313" key="3">
    <source>
        <dbReference type="EMBL" id="MDN3700357.1"/>
    </source>
</evidence>
<dbReference type="InterPro" id="IPR013783">
    <property type="entry name" value="Ig-like_fold"/>
</dbReference>
<evidence type="ECO:0000313" key="4">
    <source>
        <dbReference type="Proteomes" id="UP001223712"/>
    </source>
</evidence>
<proteinExistence type="predicted"/>
<accession>A0ABT8CF52</accession>
<dbReference type="Gene3D" id="2.60.40.10">
    <property type="entry name" value="Immunoglobulins"/>
    <property type="match status" value="1"/>
</dbReference>
<dbReference type="Pfam" id="PF20419">
    <property type="entry name" value="DUF6701"/>
    <property type="match status" value="1"/>
</dbReference>
<keyword evidence="4" id="KW-1185">Reference proteome</keyword>
<sequence length="1086" mass="117729">MKYLSLIFALILVSFPAFADFSSSQCRALNSGSDFSVWFKLDPASAQDTIYATKRNSSSPAPMWTNDRRVRDAVIDDKETVSGDFYEVLLEYQADRNKSGWLTYHLWEGRSWRQVGVPQYADLSGLSAAIAVSGDGASDIQCGDIATPPPPPPSPEICDVTPNVVQSWGDSRLKWTSSTPSIQIEGTYQASGQVGIGVDPTNPAGLKTQCDGKECIENSSLYVAEPNIVNLDLPTGQNVDAGWQVIDLGSGKYNTVSAGGSGTIHLTGDTYYIERLMVGASGKIVLSQNTHLYVNRFELTGAGEVVSNNFKLSIWAENYQGSQALVRVERPLNALIFSRDKVIVSGGNGLIHGRVTAKNIELRPDGKIIDDGQLCPVQPQPTDYQLSLTPNKDFSLLCENPEVTVTVTDKQGNPPSKQVAVNVTVPAGMSVMNVVEGSYNGGRSYLTNSSGLLTLQLDATSTGHFRVEAELESDSTENDAGDFLVSLYKFEARDVLAIAGEEAQFTFNVLACKNDAVTPVSGYQGDKDLSVSDFLLIQPTSAQGAVDGNLLVKGNSGGWSDTAITANFDHTAQATGSVIYNEAGRVSFKLSDPSFQCPTGYDCKDNEGGSWDTLEGIVNVDVRPWQFAICTNNNSDGNSDKGNAFVAAGEAFDVFAKPIRFTGDPSQLCNDRLVTRNYWLSDGAVSVTRTLDTPSNSGAVLGSLEPSNRLIQSTSEIVPADNGYKFKSLKYSEVGSFNFIATETGHFYSSILGGFSGSKSIGRFYPKYFIQGDPEWKVADQNDIAYLDQPYDSAVHQVYPMASGENDTDKALNNYRFFAPQLQVKFGVLKDSSIKNSLLLDTRSGTWSAAHRQWLLNDSAAVFKRVIGTDGVSIKDTPFNTSDANSTTTHFGLTLDGPDPVSFTDSEPVTNSAVFPIQPPARYGRMALDDIGGNSGRALTIPLRVEFWDGNQFVVNEDDNRSTFDGFNYCKQVIWHRAGSVTTSVSPSGSGKVNDGEDKVTAQQNTLSATSPREQVRLWLRMDASAPTANTGENPVVCSGSDQDQPWLRYNWRQLGDEDPSTVVTFGIYRGNDRVIYRGESGLTGR</sequence>
<dbReference type="InterPro" id="IPR046524">
    <property type="entry name" value="DUF6701"/>
</dbReference>
<organism evidence="3 4">
    <name type="scientific">Vibrio artabrorum</name>
    <dbReference type="NCBI Taxonomy" id="446374"/>
    <lineage>
        <taxon>Bacteria</taxon>
        <taxon>Pseudomonadati</taxon>
        <taxon>Pseudomonadota</taxon>
        <taxon>Gammaproteobacteria</taxon>
        <taxon>Vibrionales</taxon>
        <taxon>Vibrionaceae</taxon>
        <taxon>Vibrio</taxon>
    </lineage>
</organism>
<reference evidence="4" key="1">
    <citation type="journal article" date="2019" name="Int. J. Syst. Evol. Microbiol.">
        <title>The Global Catalogue of Microorganisms (GCM) 10K type strain sequencing project: providing services to taxonomists for standard genome sequencing and annotation.</title>
        <authorList>
            <consortium name="The Broad Institute Genomics Platform"/>
            <consortium name="The Broad Institute Genome Sequencing Center for Infectious Disease"/>
            <person name="Wu L."/>
            <person name="Ma J."/>
        </authorList>
    </citation>
    <scope>NUCLEOTIDE SEQUENCE [LARGE SCALE GENOMIC DNA]</scope>
    <source>
        <strain evidence="4">CECT 7226</strain>
    </source>
</reference>
<dbReference type="Proteomes" id="UP001223712">
    <property type="component" value="Unassembled WGS sequence"/>
</dbReference>
<dbReference type="RefSeq" id="WP_290334710.1">
    <property type="nucleotide sequence ID" value="NZ_JAUFQY010000001.1"/>
</dbReference>
<name>A0ABT8CF52_9VIBR</name>
<gene>
    <name evidence="3" type="ORF">QWY96_04560</name>
</gene>
<comment type="caution">
    <text evidence="3">The sequence shown here is derived from an EMBL/GenBank/DDBJ whole genome shotgun (WGS) entry which is preliminary data.</text>
</comment>
<feature type="chain" id="PRO_5047020828" description="DUF6701 domain-containing protein" evidence="1">
    <location>
        <begin position="20"/>
        <end position="1086"/>
    </location>
</feature>
<evidence type="ECO:0000256" key="1">
    <source>
        <dbReference type="SAM" id="SignalP"/>
    </source>
</evidence>
<protein>
    <recommendedName>
        <fullName evidence="2">DUF6701 domain-containing protein</fullName>
    </recommendedName>
</protein>
<dbReference type="InterPro" id="IPR008964">
    <property type="entry name" value="Invasin/intimin_cell_adhesion"/>
</dbReference>
<dbReference type="SUPFAM" id="SSF49373">
    <property type="entry name" value="Invasin/intimin cell-adhesion fragments"/>
    <property type="match status" value="1"/>
</dbReference>
<evidence type="ECO:0000259" key="2">
    <source>
        <dbReference type="Pfam" id="PF20419"/>
    </source>
</evidence>
<feature type="signal peptide" evidence="1">
    <location>
        <begin position="1"/>
        <end position="19"/>
    </location>
</feature>
<feature type="domain" description="DUF6701" evidence="2">
    <location>
        <begin position="476"/>
        <end position="1080"/>
    </location>
</feature>
<keyword evidence="1" id="KW-0732">Signal</keyword>
<dbReference type="EMBL" id="JAUFQY010000001">
    <property type="protein sequence ID" value="MDN3700357.1"/>
    <property type="molecule type" value="Genomic_DNA"/>
</dbReference>